<dbReference type="InterPro" id="IPR000531">
    <property type="entry name" value="Beta-barrel_TonB"/>
</dbReference>
<evidence type="ECO:0000313" key="16">
    <source>
        <dbReference type="Proteomes" id="UP000256971"/>
    </source>
</evidence>
<accession>A0ABN5NIP4</accession>
<dbReference type="PANTHER" id="PTHR30069">
    <property type="entry name" value="TONB-DEPENDENT OUTER MEMBRANE RECEPTOR"/>
    <property type="match status" value="1"/>
</dbReference>
<evidence type="ECO:0000313" key="15">
    <source>
        <dbReference type="EMBL" id="AXO15283.1"/>
    </source>
</evidence>
<keyword evidence="3 10" id="KW-0813">Transport</keyword>
<evidence type="ECO:0000256" key="2">
    <source>
        <dbReference type="ARBA" id="ARBA00009810"/>
    </source>
</evidence>
<evidence type="ECO:0000259" key="13">
    <source>
        <dbReference type="Pfam" id="PF00593"/>
    </source>
</evidence>
<evidence type="ECO:0000256" key="6">
    <source>
        <dbReference type="ARBA" id="ARBA00022729"/>
    </source>
</evidence>
<protein>
    <submittedName>
        <fullName evidence="15">TonB-dependent receptor</fullName>
    </submittedName>
</protein>
<keyword evidence="6" id="KW-0732">Signal</keyword>
<dbReference type="InterPro" id="IPR036942">
    <property type="entry name" value="Beta-barrel_TonB_sf"/>
</dbReference>
<dbReference type="PROSITE" id="PS01156">
    <property type="entry name" value="TONB_DEPENDENT_REC_2"/>
    <property type="match status" value="1"/>
</dbReference>
<organism evidence="15 16">
    <name type="scientific">Thalassospira indica</name>
    <dbReference type="NCBI Taxonomy" id="1891279"/>
    <lineage>
        <taxon>Bacteria</taxon>
        <taxon>Pseudomonadati</taxon>
        <taxon>Pseudomonadota</taxon>
        <taxon>Alphaproteobacteria</taxon>
        <taxon>Rhodospirillales</taxon>
        <taxon>Thalassospiraceae</taxon>
        <taxon>Thalassospira</taxon>
    </lineage>
</organism>
<reference evidence="15 16" key="1">
    <citation type="submission" date="2018-08" db="EMBL/GenBank/DDBJ databases">
        <title>Complete genome sequence of type strain Thalassospira indica MCCC 1A01103T, isolated from isolated from deep seawater of the Indian Ocean.</title>
        <authorList>
            <person name="Liu Y."/>
        </authorList>
    </citation>
    <scope>NUCLEOTIDE SEQUENCE [LARGE SCALE GENOMIC DNA]</scope>
    <source>
        <strain evidence="15 16">PB8BT</strain>
    </source>
</reference>
<evidence type="ECO:0000256" key="12">
    <source>
        <dbReference type="RuleBase" id="RU003357"/>
    </source>
</evidence>
<keyword evidence="16" id="KW-1185">Reference proteome</keyword>
<evidence type="ECO:0000256" key="10">
    <source>
        <dbReference type="PROSITE-ProRule" id="PRU01360"/>
    </source>
</evidence>
<evidence type="ECO:0000256" key="8">
    <source>
        <dbReference type="ARBA" id="ARBA00023136"/>
    </source>
</evidence>
<evidence type="ECO:0000256" key="4">
    <source>
        <dbReference type="ARBA" id="ARBA00022452"/>
    </source>
</evidence>
<feature type="domain" description="TonB-dependent receptor plug" evidence="14">
    <location>
        <begin position="64"/>
        <end position="162"/>
    </location>
</feature>
<keyword evidence="7 12" id="KW-0798">TonB box</keyword>
<proteinExistence type="inferred from homology"/>
<dbReference type="InterPro" id="IPR037066">
    <property type="entry name" value="Plug_dom_sf"/>
</dbReference>
<keyword evidence="5 10" id="KW-0812">Transmembrane</keyword>
<dbReference type="PROSITE" id="PS52016">
    <property type="entry name" value="TONB_DEPENDENT_REC_3"/>
    <property type="match status" value="1"/>
</dbReference>
<dbReference type="EMBL" id="CP031555">
    <property type="protein sequence ID" value="AXO15283.1"/>
    <property type="molecule type" value="Genomic_DNA"/>
</dbReference>
<comment type="similarity">
    <text evidence="2 10 12">Belongs to the TonB-dependent receptor family.</text>
</comment>
<name>A0ABN5NIP4_9PROT</name>
<sequence length="672" mass="72157">MPQSPSPILSPRISALLRTTILAGVALTVLPSFSLAQDAKTDDAETVTQPLEVTASAKSAQGLPGGVSIGQAELDRKNPQTIKDVFADEPGVKVGGPTAISQKVYVQGIENTKLNVQVDGTRQVDSTFHHIGTAIIDPAMLKSVEVESGVSPADAGPNALGGSMFYETRDARDVLENGESFGGWAKLQYNSNTKGLAEWLTVAGQYENVEALAYLKNSNQGNYKDGAGNEVTGTADGSESGLGKFAFTGNDGGRFEAFASHLVDEGVRPVRPNFASLPTRTTQPQWISYKDTSFGVSYVDEQPTDMLAPELSLNYSKTHLDVPKLDDSTHIESVIETLNGKAANTFDVGMGDLTAGFDFYHDEATGGGDTARPAGRAGRFTETSTNIGVFSQARLSLTDRWRVSFGGRGDQQWFEGIDGTDFSEFGLSGNANTEYDVTDAVMAYGGLGTTFGGLPLGESAIYNYSGIWNYSGFSPSRSYNAKLGSRVTLQDWAFDGNLFYNLINESHDLSTSNRNTTVDLDTRGVNLSATYTYGPGYVRAGYTHTNVKSDGAVPVSTSAAYQGVIVGDIINIDAAHRFDDYGIRIGGNSELALSDDSPEDNGNEKLDSYFVANLYAEWVPDALNNAVTLRVDAMNIFDRDYVARTTTGYDNSNVEPYHEPGRTFLISAKVDF</sequence>
<dbReference type="Pfam" id="PF07715">
    <property type="entry name" value="Plug"/>
    <property type="match status" value="1"/>
</dbReference>
<dbReference type="Gene3D" id="2.40.170.20">
    <property type="entry name" value="TonB-dependent receptor, beta-barrel domain"/>
    <property type="match status" value="1"/>
</dbReference>
<evidence type="ECO:0000256" key="5">
    <source>
        <dbReference type="ARBA" id="ARBA00022692"/>
    </source>
</evidence>
<keyword evidence="15" id="KW-0675">Receptor</keyword>
<dbReference type="Proteomes" id="UP000256971">
    <property type="component" value="Chromosome"/>
</dbReference>
<dbReference type="InterPro" id="IPR039426">
    <property type="entry name" value="TonB-dep_rcpt-like"/>
</dbReference>
<comment type="subcellular location">
    <subcellularLocation>
        <location evidence="1 10">Cell outer membrane</location>
        <topology evidence="1 10">Multi-pass membrane protein</topology>
    </subcellularLocation>
</comment>
<dbReference type="Pfam" id="PF00593">
    <property type="entry name" value="TonB_dep_Rec_b-barrel"/>
    <property type="match status" value="1"/>
</dbReference>
<keyword evidence="4 10" id="KW-1134">Transmembrane beta strand</keyword>
<evidence type="ECO:0000256" key="3">
    <source>
        <dbReference type="ARBA" id="ARBA00022448"/>
    </source>
</evidence>
<evidence type="ECO:0000259" key="14">
    <source>
        <dbReference type="Pfam" id="PF07715"/>
    </source>
</evidence>
<feature type="short sequence motif" description="TonB C-terminal box" evidence="11">
    <location>
        <begin position="655"/>
        <end position="672"/>
    </location>
</feature>
<evidence type="ECO:0000256" key="7">
    <source>
        <dbReference type="ARBA" id="ARBA00023077"/>
    </source>
</evidence>
<evidence type="ECO:0000256" key="9">
    <source>
        <dbReference type="ARBA" id="ARBA00023237"/>
    </source>
</evidence>
<evidence type="ECO:0000256" key="11">
    <source>
        <dbReference type="PROSITE-ProRule" id="PRU10144"/>
    </source>
</evidence>
<dbReference type="InterPro" id="IPR010917">
    <property type="entry name" value="TonB_rcpt_CS"/>
</dbReference>
<dbReference type="PANTHER" id="PTHR30069:SF41">
    <property type="entry name" value="HEME_HEMOPEXIN UTILIZATION PROTEIN C"/>
    <property type="match status" value="1"/>
</dbReference>
<keyword evidence="8 10" id="KW-0472">Membrane</keyword>
<dbReference type="InterPro" id="IPR012910">
    <property type="entry name" value="Plug_dom"/>
</dbReference>
<gene>
    <name evidence="15" type="ORF">DY252_14390</name>
</gene>
<feature type="domain" description="TonB-dependent receptor-like beta-barrel" evidence="13">
    <location>
        <begin position="282"/>
        <end position="636"/>
    </location>
</feature>
<evidence type="ECO:0000256" key="1">
    <source>
        <dbReference type="ARBA" id="ARBA00004571"/>
    </source>
</evidence>
<keyword evidence="9 10" id="KW-0998">Cell outer membrane</keyword>
<dbReference type="SUPFAM" id="SSF56935">
    <property type="entry name" value="Porins"/>
    <property type="match status" value="1"/>
</dbReference>
<dbReference type="Gene3D" id="2.170.130.10">
    <property type="entry name" value="TonB-dependent receptor, plug domain"/>
    <property type="match status" value="1"/>
</dbReference>
<dbReference type="RefSeq" id="WP_064790818.1">
    <property type="nucleotide sequence ID" value="NZ_CP031555.1"/>
</dbReference>